<dbReference type="Proteomes" id="UP001589789">
    <property type="component" value="Unassembled WGS sequence"/>
</dbReference>
<evidence type="ECO:0000256" key="8">
    <source>
        <dbReference type="SAM" id="MobiDB-lite"/>
    </source>
</evidence>
<evidence type="ECO:0000313" key="11">
    <source>
        <dbReference type="Proteomes" id="UP001589789"/>
    </source>
</evidence>
<proteinExistence type="inferred from homology"/>
<gene>
    <name evidence="10" type="ORF">ACFFIC_13355</name>
</gene>
<feature type="transmembrane region" description="Helical" evidence="9">
    <location>
        <begin position="248"/>
        <end position="270"/>
    </location>
</feature>
<dbReference type="PANTHER" id="PTHR21716">
    <property type="entry name" value="TRANSMEMBRANE PROTEIN"/>
    <property type="match status" value="1"/>
</dbReference>
<comment type="caution">
    <text evidence="10">The sequence shown here is derived from an EMBL/GenBank/DDBJ whole genome shotgun (WGS) entry which is preliminary data.</text>
</comment>
<dbReference type="InterPro" id="IPR002549">
    <property type="entry name" value="AI-2E-like"/>
</dbReference>
<evidence type="ECO:0000256" key="6">
    <source>
        <dbReference type="ARBA" id="ARBA00022989"/>
    </source>
</evidence>
<dbReference type="EMBL" id="JBHLVZ010000033">
    <property type="protein sequence ID" value="MFC0386523.1"/>
    <property type="molecule type" value="Genomic_DNA"/>
</dbReference>
<keyword evidence="4" id="KW-1003">Cell membrane</keyword>
<evidence type="ECO:0000256" key="4">
    <source>
        <dbReference type="ARBA" id="ARBA00022475"/>
    </source>
</evidence>
<feature type="transmembrane region" description="Helical" evidence="9">
    <location>
        <begin position="313"/>
        <end position="332"/>
    </location>
</feature>
<reference evidence="10 11" key="1">
    <citation type="submission" date="2024-09" db="EMBL/GenBank/DDBJ databases">
        <authorList>
            <person name="Sun Q."/>
            <person name="Mori K."/>
        </authorList>
    </citation>
    <scope>NUCLEOTIDE SEQUENCE [LARGE SCALE GENOMIC DNA]</scope>
    <source>
        <strain evidence="10 11">CCM 7468</strain>
    </source>
</reference>
<dbReference type="Pfam" id="PF01594">
    <property type="entry name" value="AI-2E_transport"/>
    <property type="match status" value="1"/>
</dbReference>
<keyword evidence="6 9" id="KW-1133">Transmembrane helix</keyword>
<keyword evidence="11" id="KW-1185">Reference proteome</keyword>
<evidence type="ECO:0000256" key="7">
    <source>
        <dbReference type="ARBA" id="ARBA00023136"/>
    </source>
</evidence>
<name>A0ABV6ISD4_9PROT</name>
<keyword evidence="5 9" id="KW-0812">Transmembrane</keyword>
<evidence type="ECO:0000256" key="3">
    <source>
        <dbReference type="ARBA" id="ARBA00022448"/>
    </source>
</evidence>
<keyword evidence="3" id="KW-0813">Transport</keyword>
<keyword evidence="7 9" id="KW-0472">Membrane</keyword>
<evidence type="ECO:0000256" key="1">
    <source>
        <dbReference type="ARBA" id="ARBA00004651"/>
    </source>
</evidence>
<feature type="transmembrane region" description="Helical" evidence="9">
    <location>
        <begin position="194"/>
        <end position="214"/>
    </location>
</feature>
<evidence type="ECO:0000256" key="5">
    <source>
        <dbReference type="ARBA" id="ARBA00022692"/>
    </source>
</evidence>
<comment type="subcellular location">
    <subcellularLocation>
        <location evidence="1">Cell membrane</location>
        <topology evidence="1">Multi-pass membrane protein</topology>
    </subcellularLocation>
</comment>
<organism evidence="10 11">
    <name type="scientific">Muricoccus vinaceus</name>
    <dbReference type="NCBI Taxonomy" id="424704"/>
    <lineage>
        <taxon>Bacteria</taxon>
        <taxon>Pseudomonadati</taxon>
        <taxon>Pseudomonadota</taxon>
        <taxon>Alphaproteobacteria</taxon>
        <taxon>Acetobacterales</taxon>
        <taxon>Roseomonadaceae</taxon>
        <taxon>Muricoccus</taxon>
    </lineage>
</organism>
<feature type="compositionally biased region" description="Pro residues" evidence="8">
    <location>
        <begin position="506"/>
        <end position="518"/>
    </location>
</feature>
<feature type="transmembrane region" description="Helical" evidence="9">
    <location>
        <begin position="276"/>
        <end position="306"/>
    </location>
</feature>
<accession>A0ABV6ISD4</accession>
<dbReference type="RefSeq" id="WP_377051068.1">
    <property type="nucleotide sequence ID" value="NZ_JBHLVZ010000033.1"/>
</dbReference>
<feature type="region of interest" description="Disordered" evidence="8">
    <location>
        <begin position="475"/>
        <end position="518"/>
    </location>
</feature>
<evidence type="ECO:0000256" key="9">
    <source>
        <dbReference type="SAM" id="Phobius"/>
    </source>
</evidence>
<feature type="transmembrane region" description="Helical" evidence="9">
    <location>
        <begin position="352"/>
        <end position="377"/>
    </location>
</feature>
<feature type="transmembrane region" description="Helical" evidence="9">
    <location>
        <begin position="88"/>
        <end position="106"/>
    </location>
</feature>
<feature type="transmembrane region" description="Helical" evidence="9">
    <location>
        <begin position="55"/>
        <end position="76"/>
    </location>
</feature>
<evidence type="ECO:0000313" key="10">
    <source>
        <dbReference type="EMBL" id="MFC0386523.1"/>
    </source>
</evidence>
<feature type="compositionally biased region" description="Low complexity" evidence="8">
    <location>
        <begin position="152"/>
        <end position="167"/>
    </location>
</feature>
<protein>
    <submittedName>
        <fullName evidence="10">AI-2E family transporter</fullName>
    </submittedName>
</protein>
<evidence type="ECO:0000256" key="2">
    <source>
        <dbReference type="ARBA" id="ARBA00009773"/>
    </source>
</evidence>
<comment type="similarity">
    <text evidence="2">Belongs to the autoinducer-2 exporter (AI-2E) (TC 2.A.86) family.</text>
</comment>
<sequence>MPDPVGPRPATSRPIGLARSNLSAEVPAAGVPSGGPGIFYAGIALVGVLYLARELLVPLALAVLLAFVLAPVVRAFRRVGVPRIASEMLGVVLAVAVISGIGALMGRQLAELANDLPYYQSTVSQKLNGLFGGQGPLGRASEMLRSLGEGLSSKAEPASPAAPSAHPGLPPLPVEVREPAPGMLVVMQRVVGPLLGPVATTGIVIVFVVFLLLYREDLRDRLIKLMGSRDLQRTTAALNDAASRLSRYFLAQTALNAFFGGVIAAGLWAIGIPNPLLWGVIAGMMRFVPFIGGFIAAAFPLLLAIAVDPGWTMLIWVVVLFAVVEPVMAQAVEPMVYGHSTGLSPVAVLLATAFWAWLWGPVGLLLATPLTVGLVVLGRHVDRLEFLDVLLGDRAALAPPEAFYQRALAGDGDGLAEQAELQLRALPLLDYYDTIALPGLALAQGDATRGALNRGRLDVLRARVDVLLDDLSEHEDIDPPAVGEDGPVDPAPDRIDGGRAETGTAEPPPPPAPAPPEWGAPGTVLCVAGRGRLDEQATAMLVQVLSLAGYGATTLSNEALRAAREVPPGTREAVPPGNRGAVPPGARAVVLSALEGGSGAASARYAMRRLRRRFPDALLVAGVWGAGRDSPVLAALREEGTRTCEARSLRDALNCLAAEAEAAAPVAPEDA</sequence>
<dbReference type="PANTHER" id="PTHR21716:SF53">
    <property type="entry name" value="PERMEASE PERM-RELATED"/>
    <property type="match status" value="1"/>
</dbReference>
<feature type="region of interest" description="Disordered" evidence="8">
    <location>
        <begin position="152"/>
        <end position="171"/>
    </location>
</feature>